<dbReference type="CDD" id="cd06225">
    <property type="entry name" value="HAMP"/>
    <property type="match status" value="1"/>
</dbReference>
<dbReference type="PANTHER" id="PTHR45138">
    <property type="entry name" value="REGULATORY COMPONENTS OF SENSORY TRANSDUCTION SYSTEM"/>
    <property type="match status" value="1"/>
</dbReference>
<evidence type="ECO:0000256" key="1">
    <source>
        <dbReference type="ARBA" id="ARBA00022692"/>
    </source>
</evidence>
<proteinExistence type="predicted"/>
<organism evidence="7 8">
    <name type="scientific">Polymorphospora lycopeni</name>
    <dbReference type="NCBI Taxonomy" id="3140240"/>
    <lineage>
        <taxon>Bacteria</taxon>
        <taxon>Bacillati</taxon>
        <taxon>Actinomycetota</taxon>
        <taxon>Actinomycetes</taxon>
        <taxon>Micromonosporales</taxon>
        <taxon>Micromonosporaceae</taxon>
        <taxon>Polymorphospora</taxon>
    </lineage>
</organism>
<dbReference type="SMART" id="SM00065">
    <property type="entry name" value="GAF"/>
    <property type="match status" value="1"/>
</dbReference>
<keyword evidence="8" id="KW-1185">Reference proteome</keyword>
<dbReference type="PANTHER" id="PTHR45138:SF9">
    <property type="entry name" value="DIGUANYLATE CYCLASE DGCM-RELATED"/>
    <property type="match status" value="1"/>
</dbReference>
<dbReference type="Pfam" id="PF01590">
    <property type="entry name" value="GAF"/>
    <property type="match status" value="1"/>
</dbReference>
<dbReference type="InterPro" id="IPR029787">
    <property type="entry name" value="Nucleotide_cyclase"/>
</dbReference>
<feature type="domain" description="HAMP" evidence="5">
    <location>
        <begin position="262"/>
        <end position="314"/>
    </location>
</feature>
<keyword evidence="7" id="KW-0548">Nucleotidyltransferase</keyword>
<dbReference type="EMBL" id="JBCGDC010000137">
    <property type="protein sequence ID" value="MFB6397325.1"/>
    <property type="molecule type" value="Genomic_DNA"/>
</dbReference>
<comment type="caution">
    <text evidence="7">The sequence shown here is derived from an EMBL/GenBank/DDBJ whole genome shotgun (WGS) entry which is preliminary data.</text>
</comment>
<dbReference type="EC" id="2.7.7.65" evidence="7"/>
<keyword evidence="2 4" id="KW-1133">Transmembrane helix</keyword>
<keyword evidence="7" id="KW-0808">Transferase</keyword>
<evidence type="ECO:0000313" key="8">
    <source>
        <dbReference type="Proteomes" id="UP001582793"/>
    </source>
</evidence>
<protein>
    <submittedName>
        <fullName evidence="7">Diguanylate cyclase</fullName>
        <ecNumber evidence="7">2.7.7.65</ecNumber>
    </submittedName>
</protein>
<dbReference type="InterPro" id="IPR003660">
    <property type="entry name" value="HAMP_dom"/>
</dbReference>
<keyword evidence="1 4" id="KW-0812">Transmembrane</keyword>
<dbReference type="SUPFAM" id="SSF158472">
    <property type="entry name" value="HAMP domain-like"/>
    <property type="match status" value="1"/>
</dbReference>
<name>A0ABV5CZ91_9ACTN</name>
<evidence type="ECO:0000256" key="3">
    <source>
        <dbReference type="SAM" id="MobiDB-lite"/>
    </source>
</evidence>
<dbReference type="Pfam" id="PF00990">
    <property type="entry name" value="GGDEF"/>
    <property type="match status" value="1"/>
</dbReference>
<feature type="domain" description="GGDEF" evidence="6">
    <location>
        <begin position="584"/>
        <end position="723"/>
    </location>
</feature>
<dbReference type="InterPro" id="IPR050469">
    <property type="entry name" value="Diguanylate_Cyclase"/>
</dbReference>
<dbReference type="Proteomes" id="UP001582793">
    <property type="component" value="Unassembled WGS sequence"/>
</dbReference>
<accession>A0ABV5CZ91</accession>
<dbReference type="Gene3D" id="3.30.70.270">
    <property type="match status" value="1"/>
</dbReference>
<dbReference type="SUPFAM" id="SSF55073">
    <property type="entry name" value="Nucleotide cyclase"/>
    <property type="match status" value="1"/>
</dbReference>
<sequence length="772" mass="79847">MTLRGRLTTAFLAVVLGPVLLGAVFVGTTVAAVSYERTVDRLDTAAATVRTSVSALCQQMHAAADAVAVPADPARRAGTASQLVARGLVSAVLISDADGRAAFATAGNPPQPWADCAAQTAPDADYEAIAVRVEMRAESGALIGEVVVTQVLDHAFLSRLAAATGTGVTLLPGVAAPTVRHTTEPATGVDAVLDAAARAEGDAIAETGTGRYVRRINPSPGQPLPLALSVPRGQPQGLYVVLIGAVLAAGFAAVVAAWWLARSTTRPLAELARAADRVADGDLAARVPVHGHDEVGRLATTFNRMTRETQSYVQALTASRDQLRGHLAVLGDTLSSTHDLQRILQVILQTALAATGARAGVVLLLDPASGLLVGQCAEGLDERWPVGLTARPGAAKAGAGKAGVRTNGAVVGVAVALQDRPGRPDHDPAALRVSLGSGLLGAVAATGEPRRGRVDRDGPHLSTHEPRCRTYVAVPFSAPGPATDAPATGVPAGRLPGGLWPPTLPTALGVLALYDRLGSDEFDDTDLVTLRTFAGQAAVAVDNVRVHEEAQRLSLTDPLTGLWNYRYLKESIRREVERANRFGRMLTVLALDLDRFKHVNDTHGHAAGDTVLAEFARRLRAEIREVDLAFRQGGEEFVVLLPETDAAGGAIVAQRLAAAVRDVPVPIEPHLGAPPTSIPVTVSIGIAVYPDHGATGDQVLDAADEALYAAKAAGRDTHRVASTGPRPEPGKIAGSVGPRPPDDGVPHAGGRSADGPGGASSGPQPPRQSRGR</sequence>
<dbReference type="InterPro" id="IPR003018">
    <property type="entry name" value="GAF"/>
</dbReference>
<dbReference type="SMART" id="SM00267">
    <property type="entry name" value="GGDEF"/>
    <property type="match status" value="1"/>
</dbReference>
<dbReference type="NCBIfam" id="TIGR00254">
    <property type="entry name" value="GGDEF"/>
    <property type="match status" value="1"/>
</dbReference>
<evidence type="ECO:0000259" key="6">
    <source>
        <dbReference type="PROSITE" id="PS50887"/>
    </source>
</evidence>
<dbReference type="InterPro" id="IPR000160">
    <property type="entry name" value="GGDEF_dom"/>
</dbReference>
<dbReference type="Pfam" id="PF00672">
    <property type="entry name" value="HAMP"/>
    <property type="match status" value="1"/>
</dbReference>
<evidence type="ECO:0000256" key="4">
    <source>
        <dbReference type="SAM" id="Phobius"/>
    </source>
</evidence>
<dbReference type="CDD" id="cd01949">
    <property type="entry name" value="GGDEF"/>
    <property type="match status" value="1"/>
</dbReference>
<evidence type="ECO:0000259" key="5">
    <source>
        <dbReference type="PROSITE" id="PS50885"/>
    </source>
</evidence>
<feature type="transmembrane region" description="Helical" evidence="4">
    <location>
        <begin position="238"/>
        <end position="261"/>
    </location>
</feature>
<dbReference type="SUPFAM" id="SSF55781">
    <property type="entry name" value="GAF domain-like"/>
    <property type="match status" value="1"/>
</dbReference>
<dbReference type="InterPro" id="IPR029016">
    <property type="entry name" value="GAF-like_dom_sf"/>
</dbReference>
<dbReference type="Gene3D" id="6.10.340.10">
    <property type="match status" value="1"/>
</dbReference>
<evidence type="ECO:0000256" key="2">
    <source>
        <dbReference type="ARBA" id="ARBA00022989"/>
    </source>
</evidence>
<keyword evidence="4" id="KW-0472">Membrane</keyword>
<reference evidence="7 8" key="1">
    <citation type="submission" date="2024-04" db="EMBL/GenBank/DDBJ databases">
        <title>Polymorphospora sp. isolated from Baiyangdian Lake in Xiong'an New Area.</title>
        <authorList>
            <person name="Zhang X."/>
            <person name="Liu J."/>
        </authorList>
    </citation>
    <scope>NUCLEOTIDE SEQUENCE [LARGE SCALE GENOMIC DNA]</scope>
    <source>
        <strain evidence="7 8">2-325</strain>
    </source>
</reference>
<evidence type="ECO:0000313" key="7">
    <source>
        <dbReference type="EMBL" id="MFB6397325.1"/>
    </source>
</evidence>
<dbReference type="PROSITE" id="PS50887">
    <property type="entry name" value="GGDEF"/>
    <property type="match status" value="1"/>
</dbReference>
<dbReference type="Gene3D" id="3.30.450.40">
    <property type="match status" value="2"/>
</dbReference>
<feature type="region of interest" description="Disordered" evidence="3">
    <location>
        <begin position="713"/>
        <end position="772"/>
    </location>
</feature>
<gene>
    <name evidence="7" type="ORF">AAFH96_30140</name>
</gene>
<dbReference type="RefSeq" id="WP_375736453.1">
    <property type="nucleotide sequence ID" value="NZ_JBCGDC010000137.1"/>
</dbReference>
<dbReference type="SMART" id="SM00304">
    <property type="entry name" value="HAMP"/>
    <property type="match status" value="1"/>
</dbReference>
<dbReference type="GO" id="GO:0052621">
    <property type="term" value="F:diguanylate cyclase activity"/>
    <property type="evidence" value="ECO:0007669"/>
    <property type="project" value="UniProtKB-EC"/>
</dbReference>
<dbReference type="InterPro" id="IPR043128">
    <property type="entry name" value="Rev_trsase/Diguanyl_cyclase"/>
</dbReference>
<dbReference type="PROSITE" id="PS50885">
    <property type="entry name" value="HAMP"/>
    <property type="match status" value="1"/>
</dbReference>